<protein>
    <submittedName>
        <fullName evidence="2">Uncharacterized protein</fullName>
    </submittedName>
</protein>
<feature type="transmembrane region" description="Helical" evidence="1">
    <location>
        <begin position="63"/>
        <end position="86"/>
    </location>
</feature>
<keyword evidence="1" id="KW-0472">Membrane</keyword>
<evidence type="ECO:0000256" key="1">
    <source>
        <dbReference type="SAM" id="Phobius"/>
    </source>
</evidence>
<reference evidence="2" key="1">
    <citation type="journal article" date="2015" name="Nature">
        <title>Complex archaea that bridge the gap between prokaryotes and eukaryotes.</title>
        <authorList>
            <person name="Spang A."/>
            <person name="Saw J.H."/>
            <person name="Jorgensen S.L."/>
            <person name="Zaremba-Niedzwiedzka K."/>
            <person name="Martijn J."/>
            <person name="Lind A.E."/>
            <person name="van Eijk R."/>
            <person name="Schleper C."/>
            <person name="Guy L."/>
            <person name="Ettema T.J."/>
        </authorList>
    </citation>
    <scope>NUCLEOTIDE SEQUENCE</scope>
</reference>
<evidence type="ECO:0000313" key="2">
    <source>
        <dbReference type="EMBL" id="KKK84864.1"/>
    </source>
</evidence>
<keyword evidence="1" id="KW-1133">Transmembrane helix</keyword>
<gene>
    <name evidence="2" type="ORF">LCGC14_2779040</name>
</gene>
<dbReference type="EMBL" id="LAZR01051571">
    <property type="protein sequence ID" value="KKK84864.1"/>
    <property type="molecule type" value="Genomic_DNA"/>
</dbReference>
<comment type="caution">
    <text evidence="2">The sequence shown here is derived from an EMBL/GenBank/DDBJ whole genome shotgun (WGS) entry which is preliminary data.</text>
</comment>
<accession>A0A0F9B2P9</accession>
<sequence>MNDPSPSTSPANQWRSCAFIPPLVWYKKKARSPLNGRARILTAVYLVAEVTSPSYVITDYPMIGVIGGFFLHRLYIIHYFVIVLLAPDSCYPFSPPKSCQDEPSPNPQI</sequence>
<keyword evidence="1" id="KW-0812">Transmembrane</keyword>
<name>A0A0F9B2P9_9ZZZZ</name>
<organism evidence="2">
    <name type="scientific">marine sediment metagenome</name>
    <dbReference type="NCBI Taxonomy" id="412755"/>
    <lineage>
        <taxon>unclassified sequences</taxon>
        <taxon>metagenomes</taxon>
        <taxon>ecological metagenomes</taxon>
    </lineage>
</organism>
<proteinExistence type="predicted"/>
<dbReference type="AlphaFoldDB" id="A0A0F9B2P9"/>